<evidence type="ECO:0000313" key="2">
    <source>
        <dbReference type="Proteomes" id="UP000323067"/>
    </source>
</evidence>
<evidence type="ECO:0000313" key="1">
    <source>
        <dbReference type="EMBL" id="ATY59179.1"/>
    </source>
</evidence>
<protein>
    <submittedName>
        <fullName evidence="1">C2H2 transcription factor (Sfp1)</fullName>
    </submittedName>
</protein>
<reference evidence="1 2" key="1">
    <citation type="journal article" date="2017" name="BMC Genomics">
        <title>Chromosome level assembly and secondary metabolite potential of the parasitic fungus Cordyceps militaris.</title>
        <authorList>
            <person name="Kramer G.J."/>
            <person name="Nodwell J.R."/>
        </authorList>
    </citation>
    <scope>NUCLEOTIDE SEQUENCE [LARGE SCALE GENOMIC DNA]</scope>
    <source>
        <strain evidence="1 2">ATCC 34164</strain>
    </source>
</reference>
<proteinExistence type="predicted"/>
<organism evidence="1 2">
    <name type="scientific">Cordyceps militaris</name>
    <name type="common">Caterpillar fungus</name>
    <name type="synonym">Clavaria militaris</name>
    <dbReference type="NCBI Taxonomy" id="73501"/>
    <lineage>
        <taxon>Eukaryota</taxon>
        <taxon>Fungi</taxon>
        <taxon>Dikarya</taxon>
        <taxon>Ascomycota</taxon>
        <taxon>Pezizomycotina</taxon>
        <taxon>Sordariomycetes</taxon>
        <taxon>Hypocreomycetidae</taxon>
        <taxon>Hypocreales</taxon>
        <taxon>Cordycipitaceae</taxon>
        <taxon>Cordyceps</taxon>
    </lineage>
</organism>
<dbReference type="EMBL" id="CP023322">
    <property type="protein sequence ID" value="ATY59179.1"/>
    <property type="molecule type" value="Genomic_DNA"/>
</dbReference>
<dbReference type="AlphaFoldDB" id="A0A2H4S7U7"/>
<dbReference type="VEuPathDB" id="FungiDB:CCM_05399"/>
<sequence>MARANKQPTCTATQSDPFAGAWCKSMSQRKQATYLLSAAYLCMSLIEPCEVSIYAKPISSLATQPPPSVDAGKSSRIARASRTIVQQGEWTSSVPSYRTPQTLLLLHAYSINSPECGRIDEVADS</sequence>
<name>A0A2H4S7U7_CORMI</name>
<dbReference type="VEuPathDB" id="FungiDB:A9K55_002761"/>
<gene>
    <name evidence="1" type="ORF">A9K55_002761</name>
</gene>
<accession>A0A2H4S7U7</accession>
<dbReference type="Proteomes" id="UP000323067">
    <property type="component" value="Chromosome iv"/>
</dbReference>